<dbReference type="Pfam" id="PF01494">
    <property type="entry name" value="FAD_binding_3"/>
    <property type="match status" value="1"/>
</dbReference>
<evidence type="ECO:0000256" key="1">
    <source>
        <dbReference type="ARBA" id="ARBA00001974"/>
    </source>
</evidence>
<feature type="transmembrane region" description="Helical" evidence="5">
    <location>
        <begin position="12"/>
        <end position="33"/>
    </location>
</feature>
<evidence type="ECO:0000256" key="3">
    <source>
        <dbReference type="ARBA" id="ARBA00022827"/>
    </source>
</evidence>
<evidence type="ECO:0000256" key="4">
    <source>
        <dbReference type="SAM" id="MobiDB-lite"/>
    </source>
</evidence>
<dbReference type="Gene3D" id="3.40.30.120">
    <property type="match status" value="1"/>
</dbReference>
<sequence length="614" mass="65789">MTPPRSGARTEVLIVGGGITGLSTALFLARAGIRTTLVERHPATALQPQARAFNPRTMEIYRALGLEQAIRDRTSILADFPEMIGAETLAGAERFRVDILSQVRPPASLSPTDWTMIDQDELERVVCAEAEKFGADIRFATELVAFDNSTDGVVARLRDVGGGGSSDGGAGAGEGRDRGENGSGEFSIHADYLVAADGNRAGIRTRLGVEAQGPGELLHAAAFVFDADLTGALRERRFLLGYLDQPITGTALVPGREFGRWSLGIPFGEESGTSLDDFTEQRCVELTRRAIGDPTLEVRLVPLMRGSDQKVAGTRIGAWVADRYRDERVFFVGDAAHVFPPTGSFGANTGIADAHNLAWKLAAVLKGQAGEALLNTYEPERRPVALVTLDQAMQRLHGRHHAAGDTEATIDDLTMILGYRYRSTAVIGEHDDTGEHGNTTKLGELNATSQLNDTDKLGNTGEHSDTGAPDNHTEPRDHADPVEDPRHPSGRPGSRAPHLWLRRGGAELSTTELSTTDLFDGAFVLLVGPDGTQWAAAAETSATASGIELHVHRIGADYDDVEHRFLCAYGLADTGAALVRPDGFLAWRAPIAPPEPDNALLTALATVLARDDLR</sequence>
<keyword evidence="3" id="KW-0274">FAD</keyword>
<proteinExistence type="predicted"/>
<dbReference type="PRINTS" id="PR00420">
    <property type="entry name" value="RNGMNOXGNASE"/>
</dbReference>
<evidence type="ECO:0000313" key="7">
    <source>
        <dbReference type="EMBL" id="GAA5058208.1"/>
    </source>
</evidence>
<dbReference type="InterPro" id="IPR002938">
    <property type="entry name" value="FAD-bd"/>
</dbReference>
<organism evidence="7 8">
    <name type="scientific">Nocardia callitridis</name>
    <dbReference type="NCBI Taxonomy" id="648753"/>
    <lineage>
        <taxon>Bacteria</taxon>
        <taxon>Bacillati</taxon>
        <taxon>Actinomycetota</taxon>
        <taxon>Actinomycetes</taxon>
        <taxon>Mycobacteriales</taxon>
        <taxon>Nocardiaceae</taxon>
        <taxon>Nocardia</taxon>
    </lineage>
</organism>
<comment type="caution">
    <text evidence="7">The sequence shown here is derived from an EMBL/GenBank/DDBJ whole genome shotgun (WGS) entry which is preliminary data.</text>
</comment>
<feature type="compositionally biased region" description="Basic and acidic residues" evidence="4">
    <location>
        <begin position="471"/>
        <end position="487"/>
    </location>
</feature>
<dbReference type="Pfam" id="PF21274">
    <property type="entry name" value="Rng_hyd_C"/>
    <property type="match status" value="1"/>
</dbReference>
<keyword evidence="5" id="KW-0812">Transmembrane</keyword>
<evidence type="ECO:0000256" key="2">
    <source>
        <dbReference type="ARBA" id="ARBA00022630"/>
    </source>
</evidence>
<dbReference type="EMBL" id="BAABJM010000003">
    <property type="protein sequence ID" value="GAA5058208.1"/>
    <property type="molecule type" value="Genomic_DNA"/>
</dbReference>
<feature type="domain" description="FAD-binding" evidence="6">
    <location>
        <begin position="9"/>
        <end position="390"/>
    </location>
</feature>
<reference evidence="8" key="1">
    <citation type="journal article" date="2019" name="Int. J. Syst. Evol. Microbiol.">
        <title>The Global Catalogue of Microorganisms (GCM) 10K type strain sequencing project: providing services to taxonomists for standard genome sequencing and annotation.</title>
        <authorList>
            <consortium name="The Broad Institute Genomics Platform"/>
            <consortium name="The Broad Institute Genome Sequencing Center for Infectious Disease"/>
            <person name="Wu L."/>
            <person name="Ma J."/>
        </authorList>
    </citation>
    <scope>NUCLEOTIDE SEQUENCE [LARGE SCALE GENOMIC DNA]</scope>
    <source>
        <strain evidence="8">JCM 18298</strain>
    </source>
</reference>
<dbReference type="Proteomes" id="UP001500603">
    <property type="component" value="Unassembled WGS sequence"/>
</dbReference>
<dbReference type="InterPro" id="IPR036188">
    <property type="entry name" value="FAD/NAD-bd_sf"/>
</dbReference>
<comment type="cofactor">
    <cofactor evidence="1">
        <name>FAD</name>
        <dbReference type="ChEBI" id="CHEBI:57692"/>
    </cofactor>
</comment>
<protein>
    <submittedName>
        <fullName evidence="7">FAD-dependent oxidoreductase</fullName>
    </submittedName>
</protein>
<dbReference type="Gene3D" id="3.50.50.60">
    <property type="entry name" value="FAD/NAD(P)-binding domain"/>
    <property type="match status" value="1"/>
</dbReference>
<keyword evidence="5" id="KW-1133">Transmembrane helix</keyword>
<dbReference type="InterPro" id="IPR050641">
    <property type="entry name" value="RIFMO-like"/>
</dbReference>
<evidence type="ECO:0000259" key="6">
    <source>
        <dbReference type="Pfam" id="PF01494"/>
    </source>
</evidence>
<evidence type="ECO:0000313" key="8">
    <source>
        <dbReference type="Proteomes" id="UP001500603"/>
    </source>
</evidence>
<feature type="region of interest" description="Disordered" evidence="4">
    <location>
        <begin position="429"/>
        <end position="499"/>
    </location>
</feature>
<keyword evidence="2" id="KW-0285">Flavoprotein</keyword>
<gene>
    <name evidence="7" type="ORF">GCM10023318_37260</name>
</gene>
<keyword evidence="5" id="KW-0472">Membrane</keyword>
<evidence type="ECO:0000256" key="5">
    <source>
        <dbReference type="SAM" id="Phobius"/>
    </source>
</evidence>
<dbReference type="PANTHER" id="PTHR43004:SF19">
    <property type="entry name" value="BINDING MONOOXYGENASE, PUTATIVE (JCVI)-RELATED"/>
    <property type="match status" value="1"/>
</dbReference>
<dbReference type="PANTHER" id="PTHR43004">
    <property type="entry name" value="TRK SYSTEM POTASSIUM UPTAKE PROTEIN"/>
    <property type="match status" value="1"/>
</dbReference>
<keyword evidence="8" id="KW-1185">Reference proteome</keyword>
<dbReference type="Gene3D" id="3.30.9.10">
    <property type="entry name" value="D-Amino Acid Oxidase, subunit A, domain 2"/>
    <property type="match status" value="1"/>
</dbReference>
<feature type="compositionally biased region" description="Polar residues" evidence="4">
    <location>
        <begin position="436"/>
        <end position="452"/>
    </location>
</feature>
<dbReference type="SUPFAM" id="SSF51905">
    <property type="entry name" value="FAD/NAD(P)-binding domain"/>
    <property type="match status" value="1"/>
</dbReference>
<dbReference type="RefSeq" id="WP_345496806.1">
    <property type="nucleotide sequence ID" value="NZ_BAABJM010000003.1"/>
</dbReference>
<name>A0ABP9KJY0_9NOCA</name>
<accession>A0ABP9KJY0</accession>